<dbReference type="GO" id="GO:0016491">
    <property type="term" value="F:oxidoreductase activity"/>
    <property type="evidence" value="ECO:0007669"/>
    <property type="project" value="UniProtKB-KW"/>
</dbReference>
<proteinExistence type="inferred from homology"/>
<dbReference type="SUPFAM" id="SSF51735">
    <property type="entry name" value="NAD(P)-binding Rossmann-fold domains"/>
    <property type="match status" value="1"/>
</dbReference>
<dbReference type="Proteomes" id="UP000019141">
    <property type="component" value="Unassembled WGS sequence"/>
</dbReference>
<organism evidence="4 5">
    <name type="scientific">Entotheonella factor</name>
    <dbReference type="NCBI Taxonomy" id="1429438"/>
    <lineage>
        <taxon>Bacteria</taxon>
        <taxon>Pseudomonadati</taxon>
        <taxon>Nitrospinota/Tectimicrobiota group</taxon>
        <taxon>Candidatus Tectimicrobiota</taxon>
        <taxon>Candidatus Entotheonellia</taxon>
        <taxon>Candidatus Entotheonellales</taxon>
        <taxon>Candidatus Entotheonellaceae</taxon>
        <taxon>Candidatus Entotheonella</taxon>
    </lineage>
</organism>
<keyword evidence="5" id="KW-1185">Reference proteome</keyword>
<dbReference type="EMBL" id="AZHW01000537">
    <property type="protein sequence ID" value="ETW98617.1"/>
    <property type="molecule type" value="Genomic_DNA"/>
</dbReference>
<evidence type="ECO:0000313" key="5">
    <source>
        <dbReference type="Proteomes" id="UP000019141"/>
    </source>
</evidence>
<dbReference type="InterPro" id="IPR002347">
    <property type="entry name" value="SDR_fam"/>
</dbReference>
<comment type="similarity">
    <text evidence="1 3">Belongs to the short-chain dehydrogenases/reductases (SDR) family.</text>
</comment>
<evidence type="ECO:0000256" key="1">
    <source>
        <dbReference type="ARBA" id="ARBA00006484"/>
    </source>
</evidence>
<evidence type="ECO:0000256" key="3">
    <source>
        <dbReference type="RuleBase" id="RU000363"/>
    </source>
</evidence>
<protein>
    <recommendedName>
        <fullName evidence="6">Short-chain dehydrogenase</fullName>
    </recommendedName>
</protein>
<dbReference type="InterPro" id="IPR020904">
    <property type="entry name" value="Sc_DH/Rdtase_CS"/>
</dbReference>
<dbReference type="PRINTS" id="PR00081">
    <property type="entry name" value="GDHRDH"/>
</dbReference>
<dbReference type="CDD" id="cd05233">
    <property type="entry name" value="SDR_c"/>
    <property type="match status" value="1"/>
</dbReference>
<reference evidence="4 5" key="1">
    <citation type="journal article" date="2014" name="Nature">
        <title>An environmental bacterial taxon with a large and distinct metabolic repertoire.</title>
        <authorList>
            <person name="Wilson M.C."/>
            <person name="Mori T."/>
            <person name="Ruckert C."/>
            <person name="Uria A.R."/>
            <person name="Helf M.J."/>
            <person name="Takada K."/>
            <person name="Gernert C."/>
            <person name="Steffens U.A."/>
            <person name="Heycke N."/>
            <person name="Schmitt S."/>
            <person name="Rinke C."/>
            <person name="Helfrich E.J."/>
            <person name="Brachmann A.O."/>
            <person name="Gurgui C."/>
            <person name="Wakimoto T."/>
            <person name="Kracht M."/>
            <person name="Crusemann M."/>
            <person name="Hentschel U."/>
            <person name="Abe I."/>
            <person name="Matsunaga S."/>
            <person name="Kalinowski J."/>
            <person name="Takeyama H."/>
            <person name="Piel J."/>
        </authorList>
    </citation>
    <scope>NUCLEOTIDE SEQUENCE [LARGE SCALE GENOMIC DNA]</scope>
    <source>
        <strain evidence="5">TSY1</strain>
    </source>
</reference>
<dbReference type="FunFam" id="3.40.50.720:FF:000084">
    <property type="entry name" value="Short-chain dehydrogenase reductase"/>
    <property type="match status" value="1"/>
</dbReference>
<dbReference type="HOGENOM" id="CLU_010194_1_2_7"/>
<accession>W4LKV5</accession>
<evidence type="ECO:0000313" key="4">
    <source>
        <dbReference type="EMBL" id="ETW98617.1"/>
    </source>
</evidence>
<dbReference type="Gene3D" id="3.40.50.720">
    <property type="entry name" value="NAD(P)-binding Rossmann-like Domain"/>
    <property type="match status" value="1"/>
</dbReference>
<sequence>MTPQGQSLTGKVAVVTGASRGIGKAIAIAFAQEGASVCCAARSSSDLDDVAKAIEALGGQALIVQTDVTQLADVEHMYQATADAFGGVDIVVVNAGGNLENNTIADSDPENWAATIDLNLTGAYYCARNAIPHLQARGGGKIITIGSGIGHNGRSGSSAYACAKAGLWMLTRVLAQELWPHNISVNELIPGPVLTPGATQSWSQQDNAVNTIDSEWVKEPEAVVPLALFLATQPDQGPTAQSFSLMRRDV</sequence>
<dbReference type="PANTHER" id="PTHR43669">
    <property type="entry name" value="5-KETO-D-GLUCONATE 5-REDUCTASE"/>
    <property type="match status" value="1"/>
</dbReference>
<dbReference type="PATRIC" id="fig|1429438.4.peg.3521"/>
<evidence type="ECO:0000256" key="2">
    <source>
        <dbReference type="ARBA" id="ARBA00023002"/>
    </source>
</evidence>
<dbReference type="AlphaFoldDB" id="W4LKV5"/>
<name>W4LKV5_ENTF1</name>
<evidence type="ECO:0008006" key="6">
    <source>
        <dbReference type="Google" id="ProtNLM"/>
    </source>
</evidence>
<dbReference type="PRINTS" id="PR00080">
    <property type="entry name" value="SDRFAMILY"/>
</dbReference>
<gene>
    <name evidence="4" type="ORF">ETSY1_18005</name>
</gene>
<dbReference type="Pfam" id="PF00106">
    <property type="entry name" value="adh_short"/>
    <property type="match status" value="1"/>
</dbReference>
<keyword evidence="2" id="KW-0560">Oxidoreductase</keyword>
<dbReference type="PROSITE" id="PS00061">
    <property type="entry name" value="ADH_SHORT"/>
    <property type="match status" value="1"/>
</dbReference>
<dbReference type="InterPro" id="IPR036291">
    <property type="entry name" value="NAD(P)-bd_dom_sf"/>
</dbReference>
<comment type="caution">
    <text evidence="4">The sequence shown here is derived from an EMBL/GenBank/DDBJ whole genome shotgun (WGS) entry which is preliminary data.</text>
</comment>
<dbReference type="PANTHER" id="PTHR43669:SF3">
    <property type="entry name" value="ALCOHOL DEHYDROGENASE, PUTATIVE (AFU_ORTHOLOGUE AFUA_3G03445)-RELATED"/>
    <property type="match status" value="1"/>
</dbReference>